<comment type="caution">
    <text evidence="1">The sequence shown here is derived from an EMBL/GenBank/DDBJ whole genome shotgun (WGS) entry which is preliminary data.</text>
</comment>
<accession>A0A9Q3H9M8</accession>
<dbReference type="EMBL" id="AVOT02013619">
    <property type="protein sequence ID" value="MBW0496437.1"/>
    <property type="molecule type" value="Genomic_DNA"/>
</dbReference>
<keyword evidence="2" id="KW-1185">Reference proteome</keyword>
<sequence length="188" mass="21201">MEPFSLTTRNQQARNPPIKFFMDTYLAPTSHHDGCNCIYLSPPIFNIHLLLSTPNPIVSPLSCSFVYYLTANTSRSHCPRNWRAMATKQHINPLLFVTDCFTKIDTSVPNSDAYAAYSRNINLAPGQSHSGNDFALYQIMESNEETSQDSKVDEDNYIIGKDNSLGMDEVMSPKRSKASVKQCHIQIF</sequence>
<evidence type="ECO:0000313" key="2">
    <source>
        <dbReference type="Proteomes" id="UP000765509"/>
    </source>
</evidence>
<organism evidence="1 2">
    <name type="scientific">Austropuccinia psidii MF-1</name>
    <dbReference type="NCBI Taxonomy" id="1389203"/>
    <lineage>
        <taxon>Eukaryota</taxon>
        <taxon>Fungi</taxon>
        <taxon>Dikarya</taxon>
        <taxon>Basidiomycota</taxon>
        <taxon>Pucciniomycotina</taxon>
        <taxon>Pucciniomycetes</taxon>
        <taxon>Pucciniales</taxon>
        <taxon>Sphaerophragmiaceae</taxon>
        <taxon>Austropuccinia</taxon>
    </lineage>
</organism>
<dbReference type="Proteomes" id="UP000765509">
    <property type="component" value="Unassembled WGS sequence"/>
</dbReference>
<gene>
    <name evidence="1" type="ORF">O181_036152</name>
</gene>
<protein>
    <submittedName>
        <fullName evidence="1">Uncharacterized protein</fullName>
    </submittedName>
</protein>
<name>A0A9Q3H9M8_9BASI</name>
<dbReference type="AlphaFoldDB" id="A0A9Q3H9M8"/>
<evidence type="ECO:0000313" key="1">
    <source>
        <dbReference type="EMBL" id="MBW0496437.1"/>
    </source>
</evidence>
<reference evidence="1" key="1">
    <citation type="submission" date="2021-03" db="EMBL/GenBank/DDBJ databases">
        <title>Draft genome sequence of rust myrtle Austropuccinia psidii MF-1, a brazilian biotype.</title>
        <authorList>
            <person name="Quecine M.C."/>
            <person name="Pachon D.M.R."/>
            <person name="Bonatelli M.L."/>
            <person name="Correr F.H."/>
            <person name="Franceschini L.M."/>
            <person name="Leite T.F."/>
            <person name="Margarido G.R.A."/>
            <person name="Almeida C.A."/>
            <person name="Ferrarezi J.A."/>
            <person name="Labate C.A."/>
        </authorList>
    </citation>
    <scope>NUCLEOTIDE SEQUENCE</scope>
    <source>
        <strain evidence="1">MF-1</strain>
    </source>
</reference>
<proteinExistence type="predicted"/>